<evidence type="ECO:0000256" key="1">
    <source>
        <dbReference type="ARBA" id="ARBA00001947"/>
    </source>
</evidence>
<evidence type="ECO:0000259" key="2">
    <source>
        <dbReference type="Pfam" id="PF01979"/>
    </source>
</evidence>
<dbReference type="Proteomes" id="UP000462362">
    <property type="component" value="Unassembled WGS sequence"/>
</dbReference>
<dbReference type="InterPro" id="IPR050378">
    <property type="entry name" value="Metallo-dep_Hydrolases_sf"/>
</dbReference>
<dbReference type="EMBL" id="WNCL01000007">
    <property type="protein sequence ID" value="MTU42744.1"/>
    <property type="molecule type" value="Genomic_DNA"/>
</dbReference>
<dbReference type="GO" id="GO:0016810">
    <property type="term" value="F:hydrolase activity, acting on carbon-nitrogen (but not peptide) bonds"/>
    <property type="evidence" value="ECO:0007669"/>
    <property type="project" value="InterPro"/>
</dbReference>
<name>A0A6I3S6S4_9BURK</name>
<dbReference type="InterPro" id="IPR006680">
    <property type="entry name" value="Amidohydro-rel"/>
</dbReference>
<sequence length="469" mass="50109">MLDLLIRGALVVDPLNHIHSKKDIAVIDGKISDINDEIVLPAKKVIDAEGKVVIPGIIDMHTHMRTVLGHKHAQRMIALAGVCTTLDMAGPLEDILTSIPESGAGVNIAILEAARDGMTISSPRPSEQEQSDFIDKTLEQGGIGIKLLGGHFPMDLDISKSFIDLANDKKAWVAWHVGSTAHGSNIEGLREAVGSAAEKFLHIAHVNSYCRAQISNETAEAIEAIELLKANPNLFSESYLSPLNGTRIIIKDNVPLSKVTSTCLKKLGYSDDYAGMKKAIADGAAGVLVDNGTVGELLKGQEGVNYWESRDTKCTGSFAVNPAASRFLLATAKRDDGSFVVDSFSTDGGCYPRNVIVENGLLLVKFGSLTLSEFAVKASLNGARALGLKNKGHLSVGADADITILDLQNERAYATLVEGNVIMLDGVLLGSGTTIICDERGSSALTKRKIKHIVKAPLSLKEIENRFIP</sequence>
<keyword evidence="3" id="KW-0378">Hydrolase</keyword>
<feature type="domain" description="Amidohydrolase-related" evidence="2">
    <location>
        <begin position="52"/>
        <end position="417"/>
    </location>
</feature>
<dbReference type="SUPFAM" id="SSF51556">
    <property type="entry name" value="Metallo-dependent hydrolases"/>
    <property type="match status" value="1"/>
</dbReference>
<accession>A0A6I3S6S4</accession>
<dbReference type="InterPro" id="IPR032466">
    <property type="entry name" value="Metal_Hydrolase"/>
</dbReference>
<dbReference type="Pfam" id="PF01979">
    <property type="entry name" value="Amidohydro_1"/>
    <property type="match status" value="1"/>
</dbReference>
<dbReference type="PANTHER" id="PTHR11647">
    <property type="entry name" value="HYDRANTOINASE/DIHYDROPYRIMIDINASE FAMILY MEMBER"/>
    <property type="match status" value="1"/>
</dbReference>
<proteinExistence type="predicted"/>
<dbReference type="InterPro" id="IPR011059">
    <property type="entry name" value="Metal-dep_hydrolase_composite"/>
</dbReference>
<dbReference type="RefSeq" id="WP_155165780.1">
    <property type="nucleotide sequence ID" value="NZ_DAWDXN010000027.1"/>
</dbReference>
<dbReference type="Gene3D" id="3.20.20.140">
    <property type="entry name" value="Metal-dependent hydrolases"/>
    <property type="match status" value="2"/>
</dbReference>
<organism evidence="3 4">
    <name type="scientific">Parasutterella excrementihominis</name>
    <dbReference type="NCBI Taxonomy" id="487175"/>
    <lineage>
        <taxon>Bacteria</taxon>
        <taxon>Pseudomonadati</taxon>
        <taxon>Pseudomonadota</taxon>
        <taxon>Betaproteobacteria</taxon>
        <taxon>Burkholderiales</taxon>
        <taxon>Sutterellaceae</taxon>
        <taxon>Parasutterella</taxon>
    </lineage>
</organism>
<evidence type="ECO:0000313" key="4">
    <source>
        <dbReference type="Proteomes" id="UP000462362"/>
    </source>
</evidence>
<dbReference type="PANTHER" id="PTHR11647:SF1">
    <property type="entry name" value="COLLAPSIN RESPONSE MEDIATOR PROTEIN"/>
    <property type="match status" value="1"/>
</dbReference>
<reference evidence="3 4" key="1">
    <citation type="journal article" date="2019" name="Nat. Med.">
        <title>A library of human gut bacterial isolates paired with longitudinal multiomics data enables mechanistic microbiome research.</title>
        <authorList>
            <person name="Poyet M."/>
            <person name="Groussin M."/>
            <person name="Gibbons S.M."/>
            <person name="Avila-Pacheco J."/>
            <person name="Jiang X."/>
            <person name="Kearney S.M."/>
            <person name="Perrotta A.R."/>
            <person name="Berdy B."/>
            <person name="Zhao S."/>
            <person name="Lieberman T.D."/>
            <person name="Swanson P.K."/>
            <person name="Smith M."/>
            <person name="Roesemann S."/>
            <person name="Alexander J.E."/>
            <person name="Rich S.A."/>
            <person name="Livny J."/>
            <person name="Vlamakis H."/>
            <person name="Clish C."/>
            <person name="Bullock K."/>
            <person name="Deik A."/>
            <person name="Scott J."/>
            <person name="Pierce K.A."/>
            <person name="Xavier R.J."/>
            <person name="Alm E.J."/>
        </authorList>
    </citation>
    <scope>NUCLEOTIDE SEQUENCE [LARGE SCALE GENOMIC DNA]</scope>
    <source>
        <strain evidence="3 4">BIOML-A2</strain>
    </source>
</reference>
<comment type="caution">
    <text evidence="3">The sequence shown here is derived from an EMBL/GenBank/DDBJ whole genome shotgun (WGS) entry which is preliminary data.</text>
</comment>
<dbReference type="AlphaFoldDB" id="A0A6I3S6S4"/>
<evidence type="ECO:0000313" key="3">
    <source>
        <dbReference type="EMBL" id="MTU42744.1"/>
    </source>
</evidence>
<gene>
    <name evidence="3" type="ORF">GMD42_03710</name>
</gene>
<dbReference type="SUPFAM" id="SSF51338">
    <property type="entry name" value="Composite domain of metallo-dependent hydrolases"/>
    <property type="match status" value="1"/>
</dbReference>
<comment type="cofactor">
    <cofactor evidence="1">
        <name>Zn(2+)</name>
        <dbReference type="ChEBI" id="CHEBI:29105"/>
    </cofactor>
</comment>
<protein>
    <submittedName>
        <fullName evidence="3">Amidohydrolase family protein</fullName>
    </submittedName>
</protein>
<dbReference type="Gene3D" id="2.30.40.10">
    <property type="entry name" value="Urease, subunit C, domain 1"/>
    <property type="match status" value="1"/>
</dbReference>